<dbReference type="OrthoDB" id="2849215at2759"/>
<evidence type="ECO:0000256" key="8">
    <source>
        <dbReference type="SAM" id="SignalP"/>
    </source>
</evidence>
<dbReference type="EMBL" id="LBBL01000136">
    <property type="protein sequence ID" value="KKF94830.1"/>
    <property type="molecule type" value="Genomic_DNA"/>
</dbReference>
<keyword evidence="5" id="KW-1133">Transmembrane helix</keyword>
<dbReference type="PANTHER" id="PTHR47844">
    <property type="entry name" value="SYNTHASE CPS1, PUTATIVE (AFU_ORTHOLOGUE AFUA_7G02500)-RELATED"/>
    <property type="match status" value="1"/>
</dbReference>
<dbReference type="InterPro" id="IPR029044">
    <property type="entry name" value="Nucleotide-diphossugar_trans"/>
</dbReference>
<gene>
    <name evidence="9" type="ORF">CFO_g2819</name>
</gene>
<comment type="caution">
    <text evidence="9">The sequence shown here is derived from an EMBL/GenBank/DDBJ whole genome shotgun (WGS) entry which is preliminary data.</text>
</comment>
<evidence type="ECO:0000256" key="6">
    <source>
        <dbReference type="ARBA" id="ARBA00023136"/>
    </source>
</evidence>
<evidence type="ECO:0000256" key="2">
    <source>
        <dbReference type="ARBA" id="ARBA00022676"/>
    </source>
</evidence>
<proteinExistence type="predicted"/>
<dbReference type="Proteomes" id="UP000034841">
    <property type="component" value="Unassembled WGS sequence"/>
</dbReference>
<feature type="signal peptide" evidence="8">
    <location>
        <begin position="1"/>
        <end position="21"/>
    </location>
</feature>
<evidence type="ECO:0000313" key="10">
    <source>
        <dbReference type="Proteomes" id="UP000034841"/>
    </source>
</evidence>
<dbReference type="GO" id="GO:0016020">
    <property type="term" value="C:membrane"/>
    <property type="evidence" value="ECO:0007669"/>
    <property type="project" value="UniProtKB-SubCell"/>
</dbReference>
<name>A0A0F8B3X0_CERFI</name>
<organism evidence="9 10">
    <name type="scientific">Ceratocystis fimbriata f. sp. platani</name>
    <dbReference type="NCBI Taxonomy" id="88771"/>
    <lineage>
        <taxon>Eukaryota</taxon>
        <taxon>Fungi</taxon>
        <taxon>Dikarya</taxon>
        <taxon>Ascomycota</taxon>
        <taxon>Pezizomycotina</taxon>
        <taxon>Sordariomycetes</taxon>
        <taxon>Hypocreomycetidae</taxon>
        <taxon>Microascales</taxon>
        <taxon>Ceratocystidaceae</taxon>
        <taxon>Ceratocystis</taxon>
    </lineage>
</organism>
<keyword evidence="2" id="KW-0328">Glycosyltransferase</keyword>
<comment type="subcellular location">
    <subcellularLocation>
        <location evidence="1">Membrane</location>
    </subcellularLocation>
</comment>
<dbReference type="InterPro" id="IPR052427">
    <property type="entry name" value="Glycosyltrans_GT2/GT47"/>
</dbReference>
<keyword evidence="7" id="KW-0325">Glycoprotein</keyword>
<dbReference type="Pfam" id="PF13641">
    <property type="entry name" value="Glyco_tranf_2_3"/>
    <property type="match status" value="1"/>
</dbReference>
<keyword evidence="8" id="KW-0732">Signal</keyword>
<accession>A0A0F8B3X0</accession>
<sequence length="480" mass="54594">MWTIFYYLSLALVWAYQLAEPQNWPFIFVFCFKFVRAIIHQFAYTFLSRPCPIPANPTYRASDATIIVPTVDPLNVDFAECIRTTLEAGPGEMIVVTVGKGLLASLTQAMEKYRVCFPSTKIRVCAIDEANKRKQISAVIASISTKITVLVDDHVFWPSRNFLTAIVAPFEDPSIGGVATIKKVRRTAPGHFNFAAFWNMLGAIYLERHNFEIQSTNAIDGGIFVISGRTCVYRTQIFQNESFQHNFTEEMFFLGKYGPLNADDDNFITREIVKAGWKIKVQNHPDARIVTTVGTYPKFLSQCLRWARTTWRSNPASMFTDDRSCWWRTPWTSWAVFVYTLFNFSLAIDSTLMFGLTRTTWYADADSSTRMSMLVGLVLWISAFKAQKLAAYFGDHPRDIGMFPLYILWAYYHSFIKLYSMFTFFDVVWGGRDLSKVSSNSKDATLAATTVTSSDRVQGMRGTPISDCPCGMDSDDDDEF</sequence>
<reference evidence="9 10" key="1">
    <citation type="submission" date="2015-04" db="EMBL/GenBank/DDBJ databases">
        <title>Genome sequence of Ceratocystis platani, a major pathogen of plane trees.</title>
        <authorList>
            <person name="Belbahri L."/>
        </authorList>
    </citation>
    <scope>NUCLEOTIDE SEQUENCE [LARGE SCALE GENOMIC DNA]</scope>
    <source>
        <strain evidence="9 10">CFO</strain>
    </source>
</reference>
<evidence type="ECO:0000256" key="4">
    <source>
        <dbReference type="ARBA" id="ARBA00022692"/>
    </source>
</evidence>
<keyword evidence="3" id="KW-0808">Transferase</keyword>
<dbReference type="GO" id="GO:0016757">
    <property type="term" value="F:glycosyltransferase activity"/>
    <property type="evidence" value="ECO:0007669"/>
    <property type="project" value="UniProtKB-KW"/>
</dbReference>
<evidence type="ECO:0000256" key="1">
    <source>
        <dbReference type="ARBA" id="ARBA00004370"/>
    </source>
</evidence>
<evidence type="ECO:0000256" key="3">
    <source>
        <dbReference type="ARBA" id="ARBA00022679"/>
    </source>
</evidence>
<dbReference type="PANTHER" id="PTHR47844:SF1">
    <property type="entry name" value="EXOSTOSIN-LIKE 2"/>
    <property type="match status" value="1"/>
</dbReference>
<dbReference type="SUPFAM" id="SSF53448">
    <property type="entry name" value="Nucleotide-diphospho-sugar transferases"/>
    <property type="match status" value="1"/>
</dbReference>
<protein>
    <submittedName>
        <fullName evidence="9">Chitooligosaccharide synthase NodC</fullName>
    </submittedName>
</protein>
<feature type="chain" id="PRO_5002527421" evidence="8">
    <location>
        <begin position="22"/>
        <end position="480"/>
    </location>
</feature>
<evidence type="ECO:0000256" key="7">
    <source>
        <dbReference type="ARBA" id="ARBA00023180"/>
    </source>
</evidence>
<evidence type="ECO:0000256" key="5">
    <source>
        <dbReference type="ARBA" id="ARBA00022989"/>
    </source>
</evidence>
<keyword evidence="6" id="KW-0472">Membrane</keyword>
<evidence type="ECO:0000313" key="9">
    <source>
        <dbReference type="EMBL" id="KKF94830.1"/>
    </source>
</evidence>
<keyword evidence="4" id="KW-0812">Transmembrane</keyword>
<keyword evidence="10" id="KW-1185">Reference proteome</keyword>
<dbReference type="AlphaFoldDB" id="A0A0F8B3X0"/>